<gene>
    <name evidence="1" type="ORF">LCGC14_1808290</name>
</gene>
<protein>
    <submittedName>
        <fullName evidence="1">Uncharacterized protein</fullName>
    </submittedName>
</protein>
<dbReference type="AlphaFoldDB" id="A0A0F9HAK2"/>
<organism evidence="1">
    <name type="scientific">marine sediment metagenome</name>
    <dbReference type="NCBI Taxonomy" id="412755"/>
    <lineage>
        <taxon>unclassified sequences</taxon>
        <taxon>metagenomes</taxon>
        <taxon>ecological metagenomes</taxon>
    </lineage>
</organism>
<name>A0A0F9HAK2_9ZZZZ</name>
<proteinExistence type="predicted"/>
<comment type="caution">
    <text evidence="1">The sequence shown here is derived from an EMBL/GenBank/DDBJ whole genome shotgun (WGS) entry which is preliminary data.</text>
</comment>
<accession>A0A0F9HAK2</accession>
<sequence>MTPKEYIEIEREQQAIMDLAQSVVNAAYDEACNCPIPANLRRAGLKDNIENTVLWKPKGYNKRKWLIIEEVHRDLSAFWFAGGIYFIADCFIEVREEETSILDENRSELSEYNRTGTQET</sequence>
<dbReference type="EMBL" id="LAZR01017525">
    <property type="protein sequence ID" value="KKM00047.1"/>
    <property type="molecule type" value="Genomic_DNA"/>
</dbReference>
<evidence type="ECO:0000313" key="1">
    <source>
        <dbReference type="EMBL" id="KKM00047.1"/>
    </source>
</evidence>
<reference evidence="1" key="1">
    <citation type="journal article" date="2015" name="Nature">
        <title>Complex archaea that bridge the gap between prokaryotes and eukaryotes.</title>
        <authorList>
            <person name="Spang A."/>
            <person name="Saw J.H."/>
            <person name="Jorgensen S.L."/>
            <person name="Zaremba-Niedzwiedzka K."/>
            <person name="Martijn J."/>
            <person name="Lind A.E."/>
            <person name="van Eijk R."/>
            <person name="Schleper C."/>
            <person name="Guy L."/>
            <person name="Ettema T.J."/>
        </authorList>
    </citation>
    <scope>NUCLEOTIDE SEQUENCE</scope>
</reference>